<dbReference type="InterPro" id="IPR029787">
    <property type="entry name" value="Nucleotide_cyclase"/>
</dbReference>
<feature type="domain" description="PAC" evidence="1">
    <location>
        <begin position="763"/>
        <end position="815"/>
    </location>
</feature>
<evidence type="ECO:0000313" key="4">
    <source>
        <dbReference type="EMBL" id="RUO45739.1"/>
    </source>
</evidence>
<dbReference type="Pfam" id="PF07495">
    <property type="entry name" value="Y_Y_Y"/>
    <property type="match status" value="1"/>
</dbReference>
<dbReference type="SMART" id="SM00086">
    <property type="entry name" value="PAC"/>
    <property type="match status" value="2"/>
</dbReference>
<dbReference type="InterPro" id="IPR000160">
    <property type="entry name" value="GGDEF_dom"/>
</dbReference>
<feature type="domain" description="EAL" evidence="2">
    <location>
        <begin position="985"/>
        <end position="1239"/>
    </location>
</feature>
<dbReference type="AlphaFoldDB" id="A0AA94JED0"/>
<dbReference type="Gene3D" id="2.60.40.10">
    <property type="entry name" value="Immunoglobulins"/>
    <property type="match status" value="1"/>
</dbReference>
<dbReference type="SUPFAM" id="SSF50969">
    <property type="entry name" value="YVTN repeat-like/Quinoprotein amine dehydrogenase"/>
    <property type="match status" value="1"/>
</dbReference>
<evidence type="ECO:0000259" key="3">
    <source>
        <dbReference type="PROSITE" id="PS50887"/>
    </source>
</evidence>
<dbReference type="InterPro" id="IPR035965">
    <property type="entry name" value="PAS-like_dom_sf"/>
</dbReference>
<dbReference type="Gene3D" id="3.20.20.450">
    <property type="entry name" value="EAL domain"/>
    <property type="match status" value="1"/>
</dbReference>
<dbReference type="Gene3D" id="2.130.10.10">
    <property type="entry name" value="YVTN repeat-like/Quinoprotein amine dehydrogenase"/>
    <property type="match status" value="1"/>
</dbReference>
<dbReference type="PROSITE" id="PS50887">
    <property type="entry name" value="GGDEF"/>
    <property type="match status" value="1"/>
</dbReference>
<dbReference type="SUPFAM" id="SSF63829">
    <property type="entry name" value="Calcium-dependent phosphotriesterase"/>
    <property type="match status" value="1"/>
</dbReference>
<dbReference type="SMART" id="SM00267">
    <property type="entry name" value="GGDEF"/>
    <property type="match status" value="1"/>
</dbReference>
<dbReference type="InterPro" id="IPR015943">
    <property type="entry name" value="WD40/YVTN_repeat-like_dom_sf"/>
</dbReference>
<reference evidence="5" key="1">
    <citation type="journal article" date="2018" name="Front. Microbiol.">
        <title>Genome-Based Analysis Reveals the Taxonomy and Diversity of the Family Idiomarinaceae.</title>
        <authorList>
            <person name="Liu Y."/>
            <person name="Lai Q."/>
            <person name="Shao Z."/>
        </authorList>
    </citation>
    <scope>NUCLEOTIDE SEQUENCE [LARGE SCALE GENOMIC DNA]</scope>
    <source>
        <strain evidence="5">SN-14</strain>
    </source>
</reference>
<dbReference type="InterPro" id="IPR035919">
    <property type="entry name" value="EAL_sf"/>
</dbReference>
<dbReference type="InterPro" id="IPR000700">
    <property type="entry name" value="PAS-assoc_C"/>
</dbReference>
<protein>
    <submittedName>
        <fullName evidence="4">Signal protein</fullName>
    </submittedName>
</protein>
<dbReference type="InterPro" id="IPR011123">
    <property type="entry name" value="Y_Y_Y"/>
</dbReference>
<dbReference type="CDD" id="cd00130">
    <property type="entry name" value="PAS"/>
    <property type="match status" value="1"/>
</dbReference>
<dbReference type="Pfam" id="PF00563">
    <property type="entry name" value="EAL"/>
    <property type="match status" value="1"/>
</dbReference>
<dbReference type="PROSITE" id="PS50113">
    <property type="entry name" value="PAC"/>
    <property type="match status" value="1"/>
</dbReference>
<dbReference type="InterPro" id="IPR043128">
    <property type="entry name" value="Rev_trsase/Diguanyl_cyclase"/>
</dbReference>
<accession>A0AA94JED0</accession>
<dbReference type="CDD" id="cd01948">
    <property type="entry name" value="EAL"/>
    <property type="match status" value="1"/>
</dbReference>
<dbReference type="SMART" id="SM00091">
    <property type="entry name" value="PAS"/>
    <property type="match status" value="1"/>
</dbReference>
<dbReference type="PANTHER" id="PTHR44757">
    <property type="entry name" value="DIGUANYLATE CYCLASE DGCP"/>
    <property type="match status" value="1"/>
</dbReference>
<dbReference type="Pfam" id="PF00990">
    <property type="entry name" value="GGDEF"/>
    <property type="match status" value="1"/>
</dbReference>
<dbReference type="InterPro" id="IPR013783">
    <property type="entry name" value="Ig-like_fold"/>
</dbReference>
<dbReference type="SUPFAM" id="SSF55785">
    <property type="entry name" value="PYP-like sensor domain (PAS domain)"/>
    <property type="match status" value="2"/>
</dbReference>
<dbReference type="InterPro" id="IPR000014">
    <property type="entry name" value="PAS"/>
</dbReference>
<dbReference type="InterPro" id="IPR001610">
    <property type="entry name" value="PAC"/>
</dbReference>
<name>A0AA94JED0_9GAMM</name>
<sequence length="1244" mass="142518">MWIATRNGLQRFDGVSFEHFMTGRQPHQLPSNNILDLWFNDKQLWVSTARGVAYFDYQQNRFYRHPKFDNVNGPQPPIVSKIIADFNDNLLFLSESRLWRVDTKTATPVTLSYNGDTLTNITNIHMGKRWIWLSEQDGSLYVWDGNSFDVFKVSQQNPITDPLPATGFNHILQRADRIYFAHDRGLFILDDDFRLLQQLDNATDLDNSTPISSLAYVDNGHLLLGTSQGIKILETFSRQPAYLSRQHSLSLPPLLQVNAFTVDHLQRLWVGAGNGGLYQFSKPRSALNFEKLLDIRLSNELNTLSLPSTLNDYTSATKDYEGFWWFTNELGLLKYEPEQQQIKEVHPLPLTQPPNVMQTELFAEHLFVVDQKHGLLIFDIAEKRWRRMPDNQAFFEQENLRISVHDSKIWIADKHNAVAVDEFFRVVEQVPLSRGVSNNELKPLFVTTEFEQQTLYLDFVSPLAPEPERMQYRFRLFDLMDEWQHTSRPLQPISFNHLPAGSYTLQIQASVDGKDWAIRHQQDISVSGPWWQSSWAYGVYALLVAGLLLLSGRWFVHLCRQRDQLSASHQHLAQAVESSGAQLWEWHLSEGELIRHNIWRHCPAFPIDGIRCGYAGSAANIHPQDLKRVKEEFSAIVDGSKDMFECSYRLDNQGQWLWIMDRGKVTERDEQGKPRRVQGAITDISGMISSEERLNMLALSLTNISDGICIFDRFFRKREINKAFETITGYSREQILEQPFTLQAYEQNFIDQIKRDVFKEGSWRGEVTDIRADGSEFQMELTLDTVNNDNGDIELIVASFSDVTERRNTENELRRLSNTDSLTGLPNRSYFQVSHSNLVRKKVPHALLIFDLDDFKKINDSLGHEVGDELLCRVAERLTDIGRRQDTLYRLGGDEFGLLVEDTTEINAISVLASKINTEIAVPFNIQQHEVVIGSSIGIVLYPHDGHTSQELLQKADTAMYHAKQRGGNCYQFFSQSMNENAIRRLQIENELRSAIREQRVEVFYQPKIELASQHIAGIEALARIRREDGTVISPADFIPLAEETGLIVPLSEQVLRQSCRDMKTFLKLAGAPRHVAINLSARQFSTSSLAFQVESILAEENMHPRHIEFEITEGMVMADPERAITMLENLADMGVQLALDDFGTGYSSLAYLKRFPLHTLKIDKAFVDDITTDDKDRNMVASIVGMAHNLGLKVVAEGVESRTQLEILKTLRCEYIQGFYYAEPMQADAFIRYIGQHQEQPSL</sequence>
<dbReference type="PANTHER" id="PTHR44757:SF2">
    <property type="entry name" value="BIOFILM ARCHITECTURE MAINTENANCE PROTEIN MBAA"/>
    <property type="match status" value="1"/>
</dbReference>
<evidence type="ECO:0000313" key="5">
    <source>
        <dbReference type="Proteomes" id="UP000286680"/>
    </source>
</evidence>
<gene>
    <name evidence="4" type="ORF">CWE23_02175</name>
</gene>
<feature type="domain" description="GGDEF" evidence="3">
    <location>
        <begin position="843"/>
        <end position="976"/>
    </location>
</feature>
<dbReference type="InterPro" id="IPR011044">
    <property type="entry name" value="Quino_amine_DH_bsu"/>
</dbReference>
<dbReference type="PROSITE" id="PS50883">
    <property type="entry name" value="EAL"/>
    <property type="match status" value="1"/>
</dbReference>
<dbReference type="EMBL" id="PIPS01000001">
    <property type="protein sequence ID" value="RUO45739.1"/>
    <property type="molecule type" value="Genomic_DNA"/>
</dbReference>
<dbReference type="InterPro" id="IPR052155">
    <property type="entry name" value="Biofilm_reg_signaling"/>
</dbReference>
<evidence type="ECO:0000259" key="2">
    <source>
        <dbReference type="PROSITE" id="PS50883"/>
    </source>
</evidence>
<dbReference type="SUPFAM" id="SSF141868">
    <property type="entry name" value="EAL domain-like"/>
    <property type="match status" value="1"/>
</dbReference>
<dbReference type="Pfam" id="PF08447">
    <property type="entry name" value="PAS_3"/>
    <property type="match status" value="1"/>
</dbReference>
<organism evidence="4 5">
    <name type="scientific">Idiomarina aquatica</name>
    <dbReference type="NCBI Taxonomy" id="1327752"/>
    <lineage>
        <taxon>Bacteria</taxon>
        <taxon>Pseudomonadati</taxon>
        <taxon>Pseudomonadota</taxon>
        <taxon>Gammaproteobacteria</taxon>
        <taxon>Alteromonadales</taxon>
        <taxon>Idiomarinaceae</taxon>
        <taxon>Idiomarina</taxon>
    </lineage>
</organism>
<dbReference type="Proteomes" id="UP000286680">
    <property type="component" value="Unassembled WGS sequence"/>
</dbReference>
<dbReference type="NCBIfam" id="TIGR00254">
    <property type="entry name" value="GGDEF"/>
    <property type="match status" value="1"/>
</dbReference>
<dbReference type="Pfam" id="PF13426">
    <property type="entry name" value="PAS_9"/>
    <property type="match status" value="1"/>
</dbReference>
<dbReference type="Gene3D" id="3.30.450.20">
    <property type="entry name" value="PAS domain"/>
    <property type="match status" value="2"/>
</dbReference>
<dbReference type="NCBIfam" id="TIGR00229">
    <property type="entry name" value="sensory_box"/>
    <property type="match status" value="1"/>
</dbReference>
<evidence type="ECO:0000259" key="1">
    <source>
        <dbReference type="PROSITE" id="PS50113"/>
    </source>
</evidence>
<dbReference type="SUPFAM" id="SSF55073">
    <property type="entry name" value="Nucleotide cyclase"/>
    <property type="match status" value="1"/>
</dbReference>
<comment type="caution">
    <text evidence="4">The sequence shown here is derived from an EMBL/GenBank/DDBJ whole genome shotgun (WGS) entry which is preliminary data.</text>
</comment>
<dbReference type="CDD" id="cd01949">
    <property type="entry name" value="GGDEF"/>
    <property type="match status" value="1"/>
</dbReference>
<dbReference type="InterPro" id="IPR001633">
    <property type="entry name" value="EAL_dom"/>
</dbReference>
<dbReference type="InterPro" id="IPR013655">
    <property type="entry name" value="PAS_fold_3"/>
</dbReference>
<dbReference type="Gene3D" id="3.30.70.270">
    <property type="match status" value="1"/>
</dbReference>
<keyword evidence="5" id="KW-1185">Reference proteome</keyword>
<proteinExistence type="predicted"/>
<dbReference type="SMART" id="SM00052">
    <property type="entry name" value="EAL"/>
    <property type="match status" value="1"/>
</dbReference>